<accession>A0A1Y5IHF2</accession>
<dbReference type="RefSeq" id="XP_003081148.1">
    <property type="nucleotide sequence ID" value="XM_003081100.1"/>
</dbReference>
<dbReference type="InterPro" id="IPR004843">
    <property type="entry name" value="Calcineurin-like_PHP"/>
</dbReference>
<dbReference type="KEGG" id="ota:OT_ostta09g01600"/>
<dbReference type="GeneID" id="9831726"/>
<dbReference type="GO" id="GO:0016787">
    <property type="term" value="F:hydrolase activity"/>
    <property type="evidence" value="ECO:0007669"/>
    <property type="project" value="InterPro"/>
</dbReference>
<dbReference type="OMA" id="ENGRYMD"/>
<dbReference type="InterPro" id="IPR029052">
    <property type="entry name" value="Metallo-depent_PP-like"/>
</dbReference>
<organism evidence="3 5">
    <name type="scientific">Ostreococcus tauri</name>
    <name type="common">Marine green alga</name>
    <dbReference type="NCBI Taxonomy" id="70448"/>
    <lineage>
        <taxon>Eukaryota</taxon>
        <taxon>Viridiplantae</taxon>
        <taxon>Chlorophyta</taxon>
        <taxon>Mamiellophyceae</taxon>
        <taxon>Mamiellales</taxon>
        <taxon>Bathycoccaceae</taxon>
        <taxon>Ostreococcus</taxon>
    </lineage>
</organism>
<sequence length="362" mass="40971">MVDRVFVVSDVHVDATANAAWVRGLRDRRGCAGAGRDVLCVGGDVSDDVEEVRAALEEFQARGFAEVFYTFGNHECWMNAEDERVGRETSVSKIRDLLAICEEMGVRTRPGKVGDGLWIAPLHSYHHRGFDTEPEVDAPEVPPVERVMNDFRFARWPDNLSDMTDDVARWCDGLNDHGWDEFVASIEPGDKVLSFSHFLPRLELIPEKRMLFYPRLAQASGSEFLRKRVDTLKARVNEGNLTHAFGHTHFGWNQTLDGVRYVQAALATPSEWSKRPRSLEIGEFTNLSEEPLCVYEHGEFVEGQRAMWSDYYAANERAPEDVELLPHARQFIRQRWGPGRRATVSSDASSLHPGATGVVERR</sequence>
<dbReference type="InParanoid" id="Q011W3"/>
<evidence type="ECO:0000313" key="3">
    <source>
        <dbReference type="EMBL" id="CAL55317.1"/>
    </source>
</evidence>
<name>Q011W3_OSTTA</name>
<dbReference type="CDD" id="cd00838">
    <property type="entry name" value="MPP_superfamily"/>
    <property type="match status" value="1"/>
</dbReference>
<reference evidence="3" key="2">
    <citation type="journal article" date="2014" name="BMC Genomics">
        <title>An improved genome of the model marine alga Ostreococcus tauri unfolds by assessing Illumina de novo assemblies.</title>
        <authorList>
            <person name="Blanc-Mathieu R."/>
            <person name="Verhelst B."/>
            <person name="Derelle E."/>
            <person name="Rombauts S."/>
            <person name="Bouget F.Y."/>
            <person name="Carre I."/>
            <person name="Chateau A."/>
            <person name="Eyre-Walker A."/>
            <person name="Grimsley N."/>
            <person name="Moreau H."/>
            <person name="Piegu B."/>
            <person name="Rivals E."/>
            <person name="Schackwitz W."/>
            <person name="Van de Peer Y."/>
            <person name="Piganeau G."/>
        </authorList>
    </citation>
    <scope>NUCLEOTIDE SEQUENCE</scope>
    <source>
        <strain evidence="3">RCC4221</strain>
    </source>
</reference>
<dbReference type="AlphaFoldDB" id="Q011W3"/>
<reference evidence="4" key="3">
    <citation type="submission" date="2017-04" db="EMBL/GenBank/DDBJ databases">
        <title>Population genomics of picophytoplankton unveils novel chromosome hypervariability.</title>
        <authorList>
            <consortium name="DOE Joint Genome Institute"/>
            <person name="Blanc-Mathieu R."/>
            <person name="Krasovec M."/>
            <person name="Hebrard M."/>
            <person name="Yau S."/>
            <person name="Desgranges E."/>
            <person name="Martin J."/>
            <person name="Schackwitz W."/>
            <person name="Kuo A."/>
            <person name="Salin G."/>
            <person name="Donnadieu C."/>
            <person name="Desdevises Y."/>
            <person name="Sanchez-Ferandin S."/>
            <person name="Moreau H."/>
            <person name="Rivals E."/>
            <person name="Grigoriev I.V."/>
            <person name="Grimsley N."/>
            <person name="Eyre-Walker A."/>
            <person name="Piganeau G."/>
        </authorList>
    </citation>
    <scope>NUCLEOTIDE SEQUENCE [LARGE SCALE GENOMIC DNA]</scope>
    <source>
        <strain evidence="4">RCC 1115</strain>
    </source>
</reference>
<evidence type="ECO:0000256" key="1">
    <source>
        <dbReference type="SAM" id="MobiDB-lite"/>
    </source>
</evidence>
<evidence type="ECO:0000313" key="4">
    <source>
        <dbReference type="EMBL" id="OUS48981.1"/>
    </source>
</evidence>
<proteinExistence type="predicted"/>
<dbReference type="STRING" id="70448.Q011W3"/>
<accession>Q011W3</accession>
<dbReference type="Gene3D" id="3.60.21.10">
    <property type="match status" value="1"/>
</dbReference>
<keyword evidence="5" id="KW-1185">Reference proteome</keyword>
<dbReference type="PANTHER" id="PTHR36492">
    <property type="match status" value="1"/>
</dbReference>
<dbReference type="OrthoDB" id="550558at2759"/>
<dbReference type="Proteomes" id="UP000195557">
    <property type="component" value="Unassembled WGS sequence"/>
</dbReference>
<accession>A0A454XJW6</accession>
<gene>
    <name evidence="4" type="ORF">BE221DRAFT_203276</name>
    <name evidence="3" type="ORF">OT_ostta09g01600</name>
</gene>
<dbReference type="PANTHER" id="PTHR36492:SF2">
    <property type="entry name" value="[ACYL-CARRIER-PROTEIN] PHOSPHODIESTERASE PPTH"/>
    <property type="match status" value="1"/>
</dbReference>
<dbReference type="Proteomes" id="UP000009170">
    <property type="component" value="Unassembled WGS sequence"/>
</dbReference>
<dbReference type="SUPFAM" id="SSF56300">
    <property type="entry name" value="Metallo-dependent phosphatases"/>
    <property type="match status" value="1"/>
</dbReference>
<protein>
    <submittedName>
        <fullName evidence="3">Phosphoesterase domain</fullName>
    </submittedName>
</protein>
<dbReference type="Pfam" id="PF00149">
    <property type="entry name" value="Metallophos"/>
    <property type="match status" value="1"/>
</dbReference>
<feature type="region of interest" description="Disordered" evidence="1">
    <location>
        <begin position="341"/>
        <end position="362"/>
    </location>
</feature>
<evidence type="ECO:0000313" key="5">
    <source>
        <dbReference type="Proteomes" id="UP000009170"/>
    </source>
</evidence>
<dbReference type="EMBL" id="CAID01000009">
    <property type="protein sequence ID" value="CAL55317.1"/>
    <property type="molecule type" value="Genomic_DNA"/>
</dbReference>
<evidence type="ECO:0000259" key="2">
    <source>
        <dbReference type="Pfam" id="PF00149"/>
    </source>
</evidence>
<feature type="domain" description="Calcineurin-like phosphoesterase" evidence="2">
    <location>
        <begin position="4"/>
        <end position="106"/>
    </location>
</feature>
<reference evidence="3 5" key="1">
    <citation type="journal article" date="2006" name="Proc. Natl. Acad. Sci. U.S.A.">
        <title>Genome analysis of the smallest free-living eukaryote Ostreococcus tauri unveils many unique features.</title>
        <authorList>
            <person name="Derelle E."/>
            <person name="Ferraz C."/>
            <person name="Rombauts S."/>
            <person name="Rouze P."/>
            <person name="Worden A.Z."/>
            <person name="Robbens S."/>
            <person name="Partensky F."/>
            <person name="Degroeve S."/>
            <person name="Echeynie S."/>
            <person name="Cooke R."/>
            <person name="Saeys Y."/>
            <person name="Wuyts J."/>
            <person name="Jabbari K."/>
            <person name="Bowler C."/>
            <person name="Panaud O."/>
            <person name="Piegu B."/>
            <person name="Ball S.G."/>
            <person name="Ral J.-P."/>
            <person name="Bouget F.-Y."/>
            <person name="Piganeau G."/>
            <person name="De Baets B."/>
            <person name="Picard A."/>
            <person name="Delseny M."/>
            <person name="Demaille J."/>
            <person name="Van de Peer Y."/>
            <person name="Moreau H."/>
        </authorList>
    </citation>
    <scope>NUCLEOTIDE SEQUENCE [LARGE SCALE GENOMIC DNA]</scope>
    <source>
        <strain evidence="3 5">OTTH0595</strain>
    </source>
</reference>
<dbReference type="InterPro" id="IPR052963">
    <property type="entry name" value="Pantetheine_PDE"/>
</dbReference>
<dbReference type="EMBL" id="KZ155772">
    <property type="protein sequence ID" value="OUS48981.1"/>
    <property type="molecule type" value="Genomic_DNA"/>
</dbReference>